<keyword evidence="4 6" id="KW-1133">Transmembrane helix</keyword>
<feature type="transmembrane region" description="Helical" evidence="6">
    <location>
        <begin position="148"/>
        <end position="166"/>
    </location>
</feature>
<dbReference type="GO" id="GO:0016020">
    <property type="term" value="C:membrane"/>
    <property type="evidence" value="ECO:0007669"/>
    <property type="project" value="UniProtKB-SubCell"/>
</dbReference>
<reference evidence="8" key="2">
    <citation type="submission" date="2020-09" db="EMBL/GenBank/DDBJ databases">
        <authorList>
            <person name="Sun Q."/>
            <person name="Kim S."/>
        </authorList>
    </citation>
    <scope>NUCLEOTIDE SEQUENCE</scope>
    <source>
        <strain evidence="8">KCTC 32501</strain>
    </source>
</reference>
<evidence type="ECO:0000313" key="8">
    <source>
        <dbReference type="EMBL" id="GHA78556.1"/>
    </source>
</evidence>
<sequence>MRLAISLLTILAIASAVGTMVKQNEPMINYVNQFGAFWAPWFGSLGLYDVYNQPWFLVILVILLISTSICLIRNTPKMLRDMREFKNHNRTNTLLHLHEHDRWQSTESVQILTHSAAQILQKHGYQVRASKNADGVYLAAKRGRYNRLGYIFTHLAIIVICIGGLLDSELSIRAQVLLFGKQPFSNVATQIPDNGILSNDTLSYRGNVSVSEGKTVDYVLLDYDQNTQLVQKLPFNLHLDKFTIDYYSTGMPKRFASDVSVQDKTTGETFKQTIEVNHPLRYKGVAIYQSSFTDGGSSLKLGLYPMTGTVSQPAMADAVMFKNHQIAVAGNEYTIEWREFKAINVEDISGTVTKAAQDISPLAHAMRPTGMEKKFESLGPSIQFVLRDKTGQGVEFRNYTSPVTLDSQAVILSGVRTNPDEDFRYLRIPADGEQSIGDFMRLRAALSNSALRDRAIRQYALTLGGGADTEQFVSGTTKMLDVFAQGGLGQLGQLLERDLPEQQRDQMASSLAKALAGNLWELLNVARVAEGLKPLPDNEQSRQFARMLMVSYSDSLEYGSPVYVQLQGFEQVQASVFQMTRSPGQFWVYLGSLMLVLGTLAMTFIRERRLWLHIKPNEHGEQVLTVAASSTRRTFDYLSQWQKVLADLRGMG</sequence>
<keyword evidence="2 6" id="KW-0812">Transmembrane</keyword>
<keyword evidence="3" id="KW-0201">Cytochrome c-type biogenesis</keyword>
<dbReference type="PANTHER" id="PTHR31566:SF0">
    <property type="entry name" value="CYTOCHROME C BIOGENESIS PROTEIN CCS1, CHLOROPLASTIC"/>
    <property type="match status" value="1"/>
</dbReference>
<gene>
    <name evidence="8" type="ORF">GCM10009007_19550</name>
</gene>
<evidence type="ECO:0000256" key="1">
    <source>
        <dbReference type="ARBA" id="ARBA00004141"/>
    </source>
</evidence>
<dbReference type="PANTHER" id="PTHR31566">
    <property type="entry name" value="CYTOCHROME C BIOGENESIS PROTEIN CCS1, CHLOROPLASTIC"/>
    <property type="match status" value="1"/>
</dbReference>
<dbReference type="EMBL" id="BMZG01000012">
    <property type="protein sequence ID" value="GHA78556.1"/>
    <property type="molecule type" value="Genomic_DNA"/>
</dbReference>
<feature type="domain" description="ResB-like" evidence="7">
    <location>
        <begin position="1"/>
        <end position="636"/>
    </location>
</feature>
<evidence type="ECO:0000256" key="3">
    <source>
        <dbReference type="ARBA" id="ARBA00022748"/>
    </source>
</evidence>
<keyword evidence="9" id="KW-1185">Reference proteome</keyword>
<evidence type="ECO:0000313" key="9">
    <source>
        <dbReference type="Proteomes" id="UP000614287"/>
    </source>
</evidence>
<evidence type="ECO:0000256" key="4">
    <source>
        <dbReference type="ARBA" id="ARBA00022989"/>
    </source>
</evidence>
<evidence type="ECO:0000259" key="7">
    <source>
        <dbReference type="Pfam" id="PF05140"/>
    </source>
</evidence>
<accession>A0A8J3CLX4</accession>
<name>A0A8J3CLX4_9BURK</name>
<evidence type="ECO:0000256" key="2">
    <source>
        <dbReference type="ARBA" id="ARBA00022692"/>
    </source>
</evidence>
<dbReference type="InterPro" id="IPR007816">
    <property type="entry name" value="ResB-like_domain"/>
</dbReference>
<dbReference type="Proteomes" id="UP000614287">
    <property type="component" value="Unassembled WGS sequence"/>
</dbReference>
<dbReference type="GO" id="GO:0017004">
    <property type="term" value="P:cytochrome complex assembly"/>
    <property type="evidence" value="ECO:0007669"/>
    <property type="project" value="UniProtKB-KW"/>
</dbReference>
<dbReference type="InterPro" id="IPR023494">
    <property type="entry name" value="Cyt_c_bgen_Ccs1/CcsB/ResB"/>
</dbReference>
<comment type="caution">
    <text evidence="8">The sequence shown here is derived from an EMBL/GenBank/DDBJ whole genome shotgun (WGS) entry which is preliminary data.</text>
</comment>
<feature type="transmembrane region" description="Helical" evidence="6">
    <location>
        <begin position="54"/>
        <end position="72"/>
    </location>
</feature>
<evidence type="ECO:0000256" key="5">
    <source>
        <dbReference type="ARBA" id="ARBA00023136"/>
    </source>
</evidence>
<dbReference type="AlphaFoldDB" id="A0A8J3CLX4"/>
<keyword evidence="5 6" id="KW-0472">Membrane</keyword>
<dbReference type="Pfam" id="PF05140">
    <property type="entry name" value="ResB"/>
    <property type="match status" value="1"/>
</dbReference>
<evidence type="ECO:0000256" key="6">
    <source>
        <dbReference type="SAM" id="Phobius"/>
    </source>
</evidence>
<reference evidence="8" key="1">
    <citation type="journal article" date="2014" name="Int. J. Syst. Evol. Microbiol.">
        <title>Complete genome sequence of Corynebacterium casei LMG S-19264T (=DSM 44701T), isolated from a smear-ripened cheese.</title>
        <authorList>
            <consortium name="US DOE Joint Genome Institute (JGI-PGF)"/>
            <person name="Walter F."/>
            <person name="Albersmeier A."/>
            <person name="Kalinowski J."/>
            <person name="Ruckert C."/>
        </authorList>
    </citation>
    <scope>NUCLEOTIDE SEQUENCE</scope>
    <source>
        <strain evidence="8">KCTC 32501</strain>
    </source>
</reference>
<organism evidence="8 9">
    <name type="scientific">Formosimonas limnophila</name>
    <dbReference type="NCBI Taxonomy" id="1384487"/>
    <lineage>
        <taxon>Bacteria</taxon>
        <taxon>Pseudomonadati</taxon>
        <taxon>Pseudomonadota</taxon>
        <taxon>Betaproteobacteria</taxon>
        <taxon>Burkholderiales</taxon>
        <taxon>Burkholderiaceae</taxon>
        <taxon>Formosimonas</taxon>
    </lineage>
</organism>
<comment type="subcellular location">
    <subcellularLocation>
        <location evidence="1">Membrane</location>
        <topology evidence="1">Multi-pass membrane protein</topology>
    </subcellularLocation>
</comment>
<feature type="transmembrane region" description="Helical" evidence="6">
    <location>
        <begin position="586"/>
        <end position="605"/>
    </location>
</feature>
<proteinExistence type="predicted"/>
<protein>
    <submittedName>
        <fullName evidence="8">Cytochrome c biogenesis protein ResB</fullName>
    </submittedName>
</protein>